<proteinExistence type="predicted"/>
<accession>A0A0A9C2S7</accession>
<organism evidence="2">
    <name type="scientific">Arundo donax</name>
    <name type="common">Giant reed</name>
    <name type="synonym">Donax arundinaceus</name>
    <dbReference type="NCBI Taxonomy" id="35708"/>
    <lineage>
        <taxon>Eukaryota</taxon>
        <taxon>Viridiplantae</taxon>
        <taxon>Streptophyta</taxon>
        <taxon>Embryophyta</taxon>
        <taxon>Tracheophyta</taxon>
        <taxon>Spermatophyta</taxon>
        <taxon>Magnoliopsida</taxon>
        <taxon>Liliopsida</taxon>
        <taxon>Poales</taxon>
        <taxon>Poaceae</taxon>
        <taxon>PACMAD clade</taxon>
        <taxon>Arundinoideae</taxon>
        <taxon>Arundineae</taxon>
        <taxon>Arundo</taxon>
    </lineage>
</organism>
<reference evidence="2" key="2">
    <citation type="journal article" date="2015" name="Data Brief">
        <title>Shoot transcriptome of the giant reed, Arundo donax.</title>
        <authorList>
            <person name="Barrero R.A."/>
            <person name="Guerrero F.D."/>
            <person name="Moolhuijzen P."/>
            <person name="Goolsby J.A."/>
            <person name="Tidwell J."/>
            <person name="Bellgard S.E."/>
            <person name="Bellgard M.I."/>
        </authorList>
    </citation>
    <scope>NUCLEOTIDE SEQUENCE</scope>
    <source>
        <tissue evidence="2">Shoot tissue taken approximately 20 cm above the soil surface</tissue>
    </source>
</reference>
<evidence type="ECO:0000313" key="2">
    <source>
        <dbReference type="EMBL" id="JAD70574.1"/>
    </source>
</evidence>
<dbReference type="EMBL" id="GBRH01227321">
    <property type="protein sequence ID" value="JAD70574.1"/>
    <property type="molecule type" value="Transcribed_RNA"/>
</dbReference>
<feature type="region of interest" description="Disordered" evidence="1">
    <location>
        <begin position="63"/>
        <end position="88"/>
    </location>
</feature>
<evidence type="ECO:0000256" key="1">
    <source>
        <dbReference type="SAM" id="MobiDB-lite"/>
    </source>
</evidence>
<protein>
    <submittedName>
        <fullName evidence="2">Uncharacterized protein</fullName>
    </submittedName>
</protein>
<reference evidence="2" key="1">
    <citation type="submission" date="2014-09" db="EMBL/GenBank/DDBJ databases">
        <authorList>
            <person name="Magalhaes I.L.F."/>
            <person name="Oliveira U."/>
            <person name="Santos F.R."/>
            <person name="Vidigal T.H.D.A."/>
            <person name="Brescovit A.D."/>
            <person name="Santos A.J."/>
        </authorList>
    </citation>
    <scope>NUCLEOTIDE SEQUENCE</scope>
    <source>
        <tissue evidence="2">Shoot tissue taken approximately 20 cm above the soil surface</tissue>
    </source>
</reference>
<dbReference type="AlphaFoldDB" id="A0A0A9C2S7"/>
<sequence length="88" mass="9593">MLPRPPLRMSSAARAAFWTLSRSSSSALHLSATPSLARSISASISPSHRSISLVILSMFSGGRPAPAATRRREAQRAWSRRLPPLSRR</sequence>
<name>A0A0A9C2S7_ARUDO</name>